<keyword evidence="4" id="KW-0456">Lyase</keyword>
<dbReference type="PROSITE" id="PS51891">
    <property type="entry name" value="CENP_V_GFA"/>
    <property type="match status" value="1"/>
</dbReference>
<evidence type="ECO:0000256" key="2">
    <source>
        <dbReference type="ARBA" id="ARBA00022723"/>
    </source>
</evidence>
<name>A0A2A4WVR0_9GAMM</name>
<evidence type="ECO:0000313" key="6">
    <source>
        <dbReference type="EMBL" id="PCI74314.1"/>
    </source>
</evidence>
<evidence type="ECO:0000256" key="1">
    <source>
        <dbReference type="ARBA" id="ARBA00005495"/>
    </source>
</evidence>
<dbReference type="GO" id="GO:0046872">
    <property type="term" value="F:metal ion binding"/>
    <property type="evidence" value="ECO:0007669"/>
    <property type="project" value="UniProtKB-KW"/>
</dbReference>
<comment type="similarity">
    <text evidence="1">Belongs to the Gfa family.</text>
</comment>
<dbReference type="InterPro" id="IPR011057">
    <property type="entry name" value="Mss4-like_sf"/>
</dbReference>
<dbReference type="Pfam" id="PF04828">
    <property type="entry name" value="GFA"/>
    <property type="match status" value="1"/>
</dbReference>
<evidence type="ECO:0000259" key="5">
    <source>
        <dbReference type="PROSITE" id="PS51891"/>
    </source>
</evidence>
<dbReference type="AlphaFoldDB" id="A0A2A4WVR0"/>
<dbReference type="Proteomes" id="UP000218767">
    <property type="component" value="Unassembled WGS sequence"/>
</dbReference>
<dbReference type="PANTHER" id="PTHR33337:SF40">
    <property type="entry name" value="CENP-V_GFA DOMAIN-CONTAINING PROTEIN-RELATED"/>
    <property type="match status" value="1"/>
</dbReference>
<feature type="domain" description="CENP-V/GFA" evidence="5">
    <location>
        <begin position="7"/>
        <end position="113"/>
    </location>
</feature>
<dbReference type="GO" id="GO:0016846">
    <property type="term" value="F:carbon-sulfur lyase activity"/>
    <property type="evidence" value="ECO:0007669"/>
    <property type="project" value="InterPro"/>
</dbReference>
<reference evidence="7" key="1">
    <citation type="submission" date="2017-08" db="EMBL/GenBank/DDBJ databases">
        <title>A dynamic microbial community with high functional redundancy inhabits the cold, oxic subseafloor aquifer.</title>
        <authorList>
            <person name="Tully B.J."/>
            <person name="Wheat C.G."/>
            <person name="Glazer B.T."/>
            <person name="Huber J.A."/>
        </authorList>
    </citation>
    <scope>NUCLEOTIDE SEQUENCE [LARGE SCALE GENOMIC DNA]</scope>
</reference>
<gene>
    <name evidence="6" type="ORF">COB20_15300</name>
</gene>
<dbReference type="EMBL" id="NVUL01000105">
    <property type="protein sequence ID" value="PCI74314.1"/>
    <property type="molecule type" value="Genomic_DNA"/>
</dbReference>
<protein>
    <submittedName>
        <fullName evidence="6">Aldehyde-activating protein</fullName>
    </submittedName>
</protein>
<dbReference type="InterPro" id="IPR006913">
    <property type="entry name" value="CENP-V/GFA"/>
</dbReference>
<organism evidence="6 7">
    <name type="scientific">SAR86 cluster bacterium</name>
    <dbReference type="NCBI Taxonomy" id="2030880"/>
    <lineage>
        <taxon>Bacteria</taxon>
        <taxon>Pseudomonadati</taxon>
        <taxon>Pseudomonadota</taxon>
        <taxon>Gammaproteobacteria</taxon>
        <taxon>SAR86 cluster</taxon>
    </lineage>
</organism>
<keyword evidence="3" id="KW-0862">Zinc</keyword>
<evidence type="ECO:0000256" key="4">
    <source>
        <dbReference type="ARBA" id="ARBA00023239"/>
    </source>
</evidence>
<sequence length="145" mass="16310">MQGDLSRIGQCLCGAVTVTTSFENQSLGACHCAKCRKWSGGAFMELECGSNVIFEGMENIAVFNSSDWAERGFCKVCGSHLFMKPKNSNEYGVSVGLFENDEDIKFDRQVFYDKKPSYYSFSNETKNISSEYIYEQFPQCRSGDT</sequence>
<dbReference type="PANTHER" id="PTHR33337">
    <property type="entry name" value="GFA DOMAIN-CONTAINING PROTEIN"/>
    <property type="match status" value="1"/>
</dbReference>
<accession>A0A2A4WVR0</accession>
<comment type="caution">
    <text evidence="6">The sequence shown here is derived from an EMBL/GenBank/DDBJ whole genome shotgun (WGS) entry which is preliminary data.</text>
</comment>
<dbReference type="Gene3D" id="3.90.1590.10">
    <property type="entry name" value="glutathione-dependent formaldehyde- activating enzyme (gfa)"/>
    <property type="match status" value="1"/>
</dbReference>
<dbReference type="SUPFAM" id="SSF51316">
    <property type="entry name" value="Mss4-like"/>
    <property type="match status" value="1"/>
</dbReference>
<keyword evidence="2" id="KW-0479">Metal-binding</keyword>
<evidence type="ECO:0000256" key="3">
    <source>
        <dbReference type="ARBA" id="ARBA00022833"/>
    </source>
</evidence>
<proteinExistence type="inferred from homology"/>
<evidence type="ECO:0000313" key="7">
    <source>
        <dbReference type="Proteomes" id="UP000218767"/>
    </source>
</evidence>